<evidence type="ECO:0000313" key="2">
    <source>
        <dbReference type="Proteomes" id="UP000193427"/>
    </source>
</evidence>
<dbReference type="EMBL" id="CP015118">
    <property type="protein sequence ID" value="ARN21223.1"/>
    <property type="molecule type" value="Genomic_DNA"/>
</dbReference>
<dbReference type="Pfam" id="PF03205">
    <property type="entry name" value="MobB"/>
    <property type="match status" value="1"/>
</dbReference>
<dbReference type="NCBIfam" id="TIGR00176">
    <property type="entry name" value="mobB"/>
    <property type="match status" value="1"/>
</dbReference>
<proteinExistence type="predicted"/>
<dbReference type="PANTHER" id="PTHR40072:SF1">
    <property type="entry name" value="MOLYBDOPTERIN-GUANINE DINUCLEOTIDE BIOSYNTHESIS ADAPTER PROTEIN"/>
    <property type="match status" value="1"/>
</dbReference>
<dbReference type="OrthoDB" id="9804758at2"/>
<dbReference type="RefSeq" id="WP_085751511.1">
    <property type="nucleotide sequence ID" value="NZ_BSPR01000004.1"/>
</dbReference>
<dbReference type="GO" id="GO:0005525">
    <property type="term" value="F:GTP binding"/>
    <property type="evidence" value="ECO:0007669"/>
    <property type="project" value="InterPro"/>
</dbReference>
<dbReference type="Gene3D" id="3.40.50.300">
    <property type="entry name" value="P-loop containing nucleotide triphosphate hydrolases"/>
    <property type="match status" value="1"/>
</dbReference>
<dbReference type="InterPro" id="IPR004435">
    <property type="entry name" value="MobB_dom"/>
</dbReference>
<dbReference type="Proteomes" id="UP000193427">
    <property type="component" value="Chromosome"/>
</dbReference>
<reference evidence="1 2" key="1">
    <citation type="submission" date="2016-04" db="EMBL/GenBank/DDBJ databases">
        <title>Complete genome sequence of natural rubber-degrading, novel Gram-negative bacterium, Rhizobacter gummiphilus strain NS21.</title>
        <authorList>
            <person name="Tabata M."/>
            <person name="Kasai D."/>
            <person name="Fukuda M."/>
        </authorList>
    </citation>
    <scope>NUCLEOTIDE SEQUENCE [LARGE SCALE GENOMIC DNA]</scope>
    <source>
        <strain evidence="1 2">NS21</strain>
    </source>
</reference>
<dbReference type="InterPro" id="IPR027417">
    <property type="entry name" value="P-loop_NTPase"/>
</dbReference>
<name>A0A1W6LAF6_9BURK</name>
<dbReference type="STRING" id="946333.A4W93_15700"/>
<dbReference type="InterPro" id="IPR052539">
    <property type="entry name" value="MGD_biosynthesis_adapter"/>
</dbReference>
<dbReference type="KEGG" id="rgu:A4W93_15700"/>
<dbReference type="CDD" id="cd03116">
    <property type="entry name" value="MobB"/>
    <property type="match status" value="1"/>
</dbReference>
<dbReference type="AlphaFoldDB" id="A0A1W6LAF6"/>
<organism evidence="1 2">
    <name type="scientific">Piscinibacter gummiphilus</name>
    <dbReference type="NCBI Taxonomy" id="946333"/>
    <lineage>
        <taxon>Bacteria</taxon>
        <taxon>Pseudomonadati</taxon>
        <taxon>Pseudomonadota</taxon>
        <taxon>Betaproteobacteria</taxon>
        <taxon>Burkholderiales</taxon>
        <taxon>Sphaerotilaceae</taxon>
        <taxon>Piscinibacter</taxon>
    </lineage>
</organism>
<dbReference type="SUPFAM" id="SSF52540">
    <property type="entry name" value="P-loop containing nucleoside triphosphate hydrolases"/>
    <property type="match status" value="1"/>
</dbReference>
<gene>
    <name evidence="1" type="ORF">A4W93_15700</name>
</gene>
<evidence type="ECO:0000313" key="1">
    <source>
        <dbReference type="EMBL" id="ARN21223.1"/>
    </source>
</evidence>
<sequence>MKVIGFCGRSGAGKTTLLERLIPALRAAGQRVSVVKHAHHDFDIDHPGKDSWRHRKAGAFEVVIASDRRLAIVREYEVQADTSVHQMLAELSGCDWALVEGFKHADLPKIEVWRAETGHPVQYPVDPYIVAVATDTPAGLPEPTGLPLLDVDDADAVAAFLLSDPNRYEYTFPDFPPATPFSG</sequence>
<protein>
    <submittedName>
        <fullName evidence="1">Molybdopterin-guanine dinucleotide biosynthesis protein MobB</fullName>
    </submittedName>
</protein>
<keyword evidence="2" id="KW-1185">Reference proteome</keyword>
<dbReference type="PANTHER" id="PTHR40072">
    <property type="entry name" value="MOLYBDOPTERIN-GUANINE DINUCLEOTIDE BIOSYNTHESIS ADAPTER PROTEIN-RELATED"/>
    <property type="match status" value="1"/>
</dbReference>
<accession>A0A1W6LAF6</accession>
<dbReference type="GO" id="GO:0006777">
    <property type="term" value="P:Mo-molybdopterin cofactor biosynthetic process"/>
    <property type="evidence" value="ECO:0007669"/>
    <property type="project" value="InterPro"/>
</dbReference>